<dbReference type="Proteomes" id="UP000014541">
    <property type="component" value="Unassembled WGS sequence"/>
</dbReference>
<keyword evidence="3" id="KW-1185">Reference proteome</keyword>
<proteinExistence type="predicted"/>
<accession>S3K168</accession>
<dbReference type="STRING" id="1125699.HMPREF9194_00491"/>
<dbReference type="Pfam" id="PF00582">
    <property type="entry name" value="Usp"/>
    <property type="match status" value="1"/>
</dbReference>
<dbReference type="SUPFAM" id="SSF52402">
    <property type="entry name" value="Adenine nucleotide alpha hydrolases-like"/>
    <property type="match status" value="1"/>
</dbReference>
<evidence type="ECO:0000259" key="1">
    <source>
        <dbReference type="Pfam" id="PF00582"/>
    </source>
</evidence>
<feature type="domain" description="UspA" evidence="1">
    <location>
        <begin position="6"/>
        <end position="150"/>
    </location>
</feature>
<comment type="caution">
    <text evidence="2">The sequence shown here is derived from an EMBL/GenBank/DDBJ whole genome shotgun (WGS) entry which is preliminary data.</text>
</comment>
<dbReference type="PATRIC" id="fig|1125699.3.peg.496"/>
<name>S3K168_TREMA</name>
<protein>
    <recommendedName>
        <fullName evidence="1">UspA domain-containing protein</fullName>
    </recommendedName>
</protein>
<dbReference type="OrthoDB" id="359872at2"/>
<dbReference type="HOGENOM" id="CLU_049301_16_5_12"/>
<organism evidence="2 3">
    <name type="scientific">Treponema maltophilum ATCC 51939</name>
    <dbReference type="NCBI Taxonomy" id="1125699"/>
    <lineage>
        <taxon>Bacteria</taxon>
        <taxon>Pseudomonadati</taxon>
        <taxon>Spirochaetota</taxon>
        <taxon>Spirochaetia</taxon>
        <taxon>Spirochaetales</taxon>
        <taxon>Treponemataceae</taxon>
        <taxon>Treponema</taxon>
    </lineage>
</organism>
<dbReference type="AlphaFoldDB" id="S3K168"/>
<dbReference type="eggNOG" id="COG0589">
    <property type="taxonomic scope" value="Bacteria"/>
</dbReference>
<dbReference type="CDD" id="cd00293">
    <property type="entry name" value="USP-like"/>
    <property type="match status" value="1"/>
</dbReference>
<evidence type="ECO:0000313" key="2">
    <source>
        <dbReference type="EMBL" id="EPF31998.1"/>
    </source>
</evidence>
<reference evidence="2 3" key="1">
    <citation type="submission" date="2013-04" db="EMBL/GenBank/DDBJ databases">
        <title>The Genome Sequence of Treponema maltophilum ATCC 51939.</title>
        <authorList>
            <consortium name="The Broad Institute Genomics Platform"/>
            <person name="Earl A."/>
            <person name="Ward D."/>
            <person name="Feldgarden M."/>
            <person name="Gevers D."/>
            <person name="Leonetti C."/>
            <person name="Blanton J.M."/>
            <person name="Dewhirst F.E."/>
            <person name="Izard J."/>
            <person name="Walker B."/>
            <person name="Young S."/>
            <person name="Zeng Q."/>
            <person name="Gargeya S."/>
            <person name="Fitzgerald M."/>
            <person name="Haas B."/>
            <person name="Abouelleil A."/>
            <person name="Allen A.W."/>
            <person name="Alvarado L."/>
            <person name="Arachchi H.M."/>
            <person name="Berlin A.M."/>
            <person name="Chapman S.B."/>
            <person name="Gainer-Dewar J."/>
            <person name="Goldberg J."/>
            <person name="Griggs A."/>
            <person name="Gujja S."/>
            <person name="Hansen M."/>
            <person name="Howarth C."/>
            <person name="Imamovic A."/>
            <person name="Ireland A."/>
            <person name="Larimer J."/>
            <person name="McCowan C."/>
            <person name="Murphy C."/>
            <person name="Pearson M."/>
            <person name="Poon T.W."/>
            <person name="Priest M."/>
            <person name="Roberts A."/>
            <person name="Saif S."/>
            <person name="Shea T."/>
            <person name="Sisk P."/>
            <person name="Sykes S."/>
            <person name="Wortman J."/>
            <person name="Nusbaum C."/>
            <person name="Birren B."/>
        </authorList>
    </citation>
    <scope>NUCLEOTIDE SEQUENCE [LARGE SCALE GENOMIC DNA]</scope>
    <source>
        <strain evidence="2 3">ATCC 51939</strain>
    </source>
</reference>
<gene>
    <name evidence="2" type="ORF">HMPREF9194_00491</name>
</gene>
<sequence>MIKPIFQKVLILMNGSESSVHAVQYGILMSKLYHCALKAVYVVDTATLKQLTLTKIFVIEESSEYESSLTADGNRYLGYAAELAAAKNVKIETELLHGSIWGETIRAADEFGANLILLGGSEKGEHGDSSMRVSHKRIFENAGCSVLYVKEKQVEQLYKLV</sequence>
<dbReference type="Gene3D" id="3.40.50.620">
    <property type="entry name" value="HUPs"/>
    <property type="match status" value="1"/>
</dbReference>
<dbReference type="RefSeq" id="WP_016524788.1">
    <property type="nucleotide sequence ID" value="NZ_KE332518.1"/>
</dbReference>
<dbReference type="InterPro" id="IPR006016">
    <property type="entry name" value="UspA"/>
</dbReference>
<evidence type="ECO:0000313" key="3">
    <source>
        <dbReference type="Proteomes" id="UP000014541"/>
    </source>
</evidence>
<dbReference type="InterPro" id="IPR014729">
    <property type="entry name" value="Rossmann-like_a/b/a_fold"/>
</dbReference>
<dbReference type="EMBL" id="ATFF01000005">
    <property type="protein sequence ID" value="EPF31998.1"/>
    <property type="molecule type" value="Genomic_DNA"/>
</dbReference>